<dbReference type="EMBL" id="SOFL01000008">
    <property type="protein sequence ID" value="TFC05537.1"/>
    <property type="molecule type" value="Genomic_DNA"/>
</dbReference>
<dbReference type="AlphaFoldDB" id="A0A4R8WA21"/>
<proteinExistence type="predicted"/>
<evidence type="ECO:0000313" key="4">
    <source>
        <dbReference type="Proteomes" id="UP000297907"/>
    </source>
</evidence>
<sequence length="92" mass="10485">MSENLLLARRTTPQQRAMPRTVTPPPRAASRLVIPLPIQPARRQALPKQLPTAPPEFALRNSPTDLLFRALWQLVGVYVFVVLLVKDRRLPR</sequence>
<organism evidence="3 4">
    <name type="scientific">Cryobacterium adonitolivorans</name>
    <dbReference type="NCBI Taxonomy" id="1259189"/>
    <lineage>
        <taxon>Bacteria</taxon>
        <taxon>Bacillati</taxon>
        <taxon>Actinomycetota</taxon>
        <taxon>Actinomycetes</taxon>
        <taxon>Micrococcales</taxon>
        <taxon>Microbacteriaceae</taxon>
        <taxon>Cryobacterium</taxon>
    </lineage>
</organism>
<evidence type="ECO:0000256" key="1">
    <source>
        <dbReference type="SAM" id="MobiDB-lite"/>
    </source>
</evidence>
<accession>A0A4R8WA21</accession>
<feature type="transmembrane region" description="Helical" evidence="2">
    <location>
        <begin position="66"/>
        <end position="85"/>
    </location>
</feature>
<dbReference type="RefSeq" id="WP_134452441.1">
    <property type="nucleotide sequence ID" value="NZ_SOFL01000008.1"/>
</dbReference>
<evidence type="ECO:0000256" key="2">
    <source>
        <dbReference type="SAM" id="Phobius"/>
    </source>
</evidence>
<keyword evidence="2" id="KW-0812">Transmembrane</keyword>
<dbReference type="Proteomes" id="UP000297907">
    <property type="component" value="Unassembled WGS sequence"/>
</dbReference>
<keyword evidence="2" id="KW-0472">Membrane</keyword>
<name>A0A4R8WA21_9MICO</name>
<gene>
    <name evidence="3" type="ORF">E3O42_02975</name>
</gene>
<feature type="region of interest" description="Disordered" evidence="1">
    <location>
        <begin position="1"/>
        <end position="27"/>
    </location>
</feature>
<comment type="caution">
    <text evidence="3">The sequence shown here is derived from an EMBL/GenBank/DDBJ whole genome shotgun (WGS) entry which is preliminary data.</text>
</comment>
<keyword evidence="2" id="KW-1133">Transmembrane helix</keyword>
<dbReference type="OrthoDB" id="5122372at2"/>
<keyword evidence="4" id="KW-1185">Reference proteome</keyword>
<reference evidence="3 4" key="1">
    <citation type="submission" date="2019-03" db="EMBL/GenBank/DDBJ databases">
        <title>Genomics of glacier-inhabiting Cryobacterium strains.</title>
        <authorList>
            <person name="Liu Q."/>
            <person name="Xin Y.-H."/>
        </authorList>
    </citation>
    <scope>NUCLEOTIDE SEQUENCE [LARGE SCALE GENOMIC DNA]</scope>
    <source>
        <strain evidence="3 4">RHLS22-1</strain>
    </source>
</reference>
<protein>
    <submittedName>
        <fullName evidence="3">Uncharacterized protein</fullName>
    </submittedName>
</protein>
<evidence type="ECO:0000313" key="3">
    <source>
        <dbReference type="EMBL" id="TFC05537.1"/>
    </source>
</evidence>